<reference evidence="3" key="2">
    <citation type="submission" date="2022-10" db="EMBL/GenBank/DDBJ databases">
        <authorList>
            <consortium name="ENA_rothamsted_submissions"/>
            <consortium name="culmorum"/>
            <person name="King R."/>
        </authorList>
    </citation>
    <scope>NUCLEOTIDE SEQUENCE</scope>
</reference>
<feature type="compositionally biased region" description="Low complexity" evidence="2">
    <location>
        <begin position="581"/>
        <end position="595"/>
    </location>
</feature>
<dbReference type="AlphaFoldDB" id="A0A9N9WP12"/>
<feature type="region of interest" description="Disordered" evidence="2">
    <location>
        <begin position="525"/>
        <end position="637"/>
    </location>
</feature>
<organism evidence="3 4">
    <name type="scientific">Chironomus riparius</name>
    <dbReference type="NCBI Taxonomy" id="315576"/>
    <lineage>
        <taxon>Eukaryota</taxon>
        <taxon>Metazoa</taxon>
        <taxon>Ecdysozoa</taxon>
        <taxon>Arthropoda</taxon>
        <taxon>Hexapoda</taxon>
        <taxon>Insecta</taxon>
        <taxon>Pterygota</taxon>
        <taxon>Neoptera</taxon>
        <taxon>Endopterygota</taxon>
        <taxon>Diptera</taxon>
        <taxon>Nematocera</taxon>
        <taxon>Chironomoidea</taxon>
        <taxon>Chironomidae</taxon>
        <taxon>Chironominae</taxon>
        <taxon>Chironomus</taxon>
    </lineage>
</organism>
<feature type="region of interest" description="Disordered" evidence="2">
    <location>
        <begin position="466"/>
        <end position="502"/>
    </location>
</feature>
<proteinExistence type="predicted"/>
<evidence type="ECO:0000313" key="4">
    <source>
        <dbReference type="Proteomes" id="UP001153620"/>
    </source>
</evidence>
<sequence length="637" mass="70850">MENLINFDENESKSENSVEPTKNLNKNIFRQHLLINDRLSFELNNPFDNLEYRITHSEDPFECLEHNKLATSRNSDEAIKTDKLSDNELLGSLLGSMNAKMDVLNSTDPSPATSTTSSFIADNDSELSTSYKNKTLKRCQSDSSTASTSEDTSRYSSVDNILSSKTNQLLKLSLLNSPNSPLHSSSRTALDGSLIETVFQEAKKISEKLSSFNEMSFEDLNNISQQLVDTSAVSIVDTDLEQMKISFLENNPETSKSIPSSTNNEKSSNNIEDIHEKLKLIKREKSDLDIKPEIVVVKEEKMEAPQTGTTQKTDCDIDDILQNFKSLMKNNNMAEAKKQLKKLNDLLGGNETRKSTLQVQPMIRQDTFEIDQSTGKRKYLNSSTIEDNDASSNNELMEQLAKLFGAQSLDVGSLNVSNDHNNQTKFVVIMPNITPAVTPVKQNNTTRRSVSFSTQRPNTTFKGIENKKLSTPMKPSTTITSSAVRRSSYTAPRPMAKPPHPYEQKLHIGTVRKSLMDKMDKSPLKTNANAHVASKNLPPRPPTNVRRSISLKTNIPAVKISEASPAKSRPTTMAAPRTSTNLPRSNLSTNRRLSSITRPSTANQQGLLSTNRPVTRKSEFKAPLSTPRISSSKESMV</sequence>
<feature type="compositionally biased region" description="Polar residues" evidence="2">
    <location>
        <begin position="596"/>
        <end position="613"/>
    </location>
</feature>
<feature type="region of interest" description="Disordered" evidence="2">
    <location>
        <begin position="1"/>
        <end position="20"/>
    </location>
</feature>
<evidence type="ECO:0000256" key="1">
    <source>
        <dbReference type="SAM" id="Coils"/>
    </source>
</evidence>
<keyword evidence="4" id="KW-1185">Reference proteome</keyword>
<keyword evidence="1" id="KW-0175">Coiled coil</keyword>
<name>A0A9N9WP12_9DIPT</name>
<reference evidence="3" key="1">
    <citation type="submission" date="2022-01" db="EMBL/GenBank/DDBJ databases">
        <authorList>
            <person name="King R."/>
        </authorList>
    </citation>
    <scope>NUCLEOTIDE SEQUENCE</scope>
</reference>
<evidence type="ECO:0000256" key="2">
    <source>
        <dbReference type="SAM" id="MobiDB-lite"/>
    </source>
</evidence>
<feature type="compositionally biased region" description="Polar residues" evidence="2">
    <location>
        <begin position="473"/>
        <end position="490"/>
    </location>
</feature>
<dbReference type="OrthoDB" id="7791427at2759"/>
<dbReference type="EMBL" id="OU895878">
    <property type="protein sequence ID" value="CAG9803210.1"/>
    <property type="molecule type" value="Genomic_DNA"/>
</dbReference>
<accession>A0A9N9WP12</accession>
<feature type="compositionally biased region" description="Polar residues" evidence="2">
    <location>
        <begin position="627"/>
        <end position="637"/>
    </location>
</feature>
<feature type="compositionally biased region" description="Low complexity" evidence="2">
    <location>
        <begin position="141"/>
        <end position="150"/>
    </location>
</feature>
<feature type="region of interest" description="Disordered" evidence="2">
    <location>
        <begin position="138"/>
        <end position="157"/>
    </location>
</feature>
<gene>
    <name evidence="3" type="ORF">CHIRRI_LOCUS6111</name>
</gene>
<dbReference type="Proteomes" id="UP001153620">
    <property type="component" value="Chromosome 2"/>
</dbReference>
<protein>
    <submittedName>
        <fullName evidence="3">Uncharacterized protein</fullName>
    </submittedName>
</protein>
<evidence type="ECO:0000313" key="3">
    <source>
        <dbReference type="EMBL" id="CAG9803210.1"/>
    </source>
</evidence>
<feature type="coiled-coil region" evidence="1">
    <location>
        <begin position="317"/>
        <end position="353"/>
    </location>
</feature>